<dbReference type="FunFam" id="3.90.930.12:FF:000002">
    <property type="entry name" value="50S ribosomal protein L6"/>
    <property type="match status" value="1"/>
</dbReference>
<proteinExistence type="inferred from homology"/>
<dbReference type="NCBIfam" id="TIGR03654">
    <property type="entry name" value="L6_bact"/>
    <property type="match status" value="1"/>
</dbReference>
<dbReference type="EMBL" id="CP002548">
    <property type="protein sequence ID" value="AGL90293.1"/>
    <property type="molecule type" value="Genomic_DNA"/>
</dbReference>
<feature type="region of interest" description="Disordered" evidence="8">
    <location>
        <begin position="154"/>
        <end position="183"/>
    </location>
</feature>
<dbReference type="SUPFAM" id="SSF56053">
    <property type="entry name" value="Ribosomal protein L6"/>
    <property type="match status" value="2"/>
</dbReference>
<dbReference type="AlphaFoldDB" id="R4S0K7"/>
<name>R4S0K7_PHYAS</name>
<dbReference type="GO" id="GO:0022625">
    <property type="term" value="C:cytosolic large ribosomal subunit"/>
    <property type="evidence" value="ECO:0007669"/>
    <property type="project" value="UniProtKB-UniRule"/>
</dbReference>
<evidence type="ECO:0000256" key="7">
    <source>
        <dbReference type="RuleBase" id="RU003870"/>
    </source>
</evidence>
<dbReference type="InterPro" id="IPR019906">
    <property type="entry name" value="Ribosomal_uL6_bac-type"/>
</dbReference>
<comment type="subunit">
    <text evidence="5">Part of the 50S ribosomal subunit.</text>
</comment>
<evidence type="ECO:0000256" key="2">
    <source>
        <dbReference type="ARBA" id="ARBA00022884"/>
    </source>
</evidence>
<evidence type="ECO:0000256" key="1">
    <source>
        <dbReference type="ARBA" id="ARBA00022730"/>
    </source>
</evidence>
<protein>
    <recommendedName>
        <fullName evidence="5">Large ribosomal subunit protein uL6</fullName>
    </recommendedName>
</protein>
<evidence type="ECO:0000313" key="10">
    <source>
        <dbReference type="EMBL" id="AGL90293.1"/>
    </source>
</evidence>
<dbReference type="PANTHER" id="PTHR11655:SF14">
    <property type="entry name" value="LARGE RIBOSOMAL SUBUNIT PROTEIN UL6M"/>
    <property type="match status" value="1"/>
</dbReference>
<dbReference type="InterPro" id="IPR036789">
    <property type="entry name" value="Ribosomal_uL6-like_a/b-dom_sf"/>
</dbReference>
<dbReference type="RefSeq" id="WP_015637884.1">
    <property type="nucleotide sequence ID" value="NC_021236.1"/>
</dbReference>
<dbReference type="PROSITE" id="PS00525">
    <property type="entry name" value="RIBOSOMAL_L6_1"/>
    <property type="match status" value="1"/>
</dbReference>
<keyword evidence="2 5" id="KW-0694">RNA-binding</keyword>
<evidence type="ECO:0000259" key="9">
    <source>
        <dbReference type="Pfam" id="PF00347"/>
    </source>
</evidence>
<dbReference type="KEGG" id="nzs:SLY_0373"/>
<keyword evidence="3 5" id="KW-0689">Ribosomal protein</keyword>
<dbReference type="PATRIC" id="fig|980422.3.peg.347"/>
<evidence type="ECO:0000256" key="3">
    <source>
        <dbReference type="ARBA" id="ARBA00022980"/>
    </source>
</evidence>
<dbReference type="GO" id="GO:0003735">
    <property type="term" value="F:structural constituent of ribosome"/>
    <property type="evidence" value="ECO:0007669"/>
    <property type="project" value="UniProtKB-UniRule"/>
</dbReference>
<keyword evidence="11" id="KW-1185">Reference proteome</keyword>
<evidence type="ECO:0000313" key="11">
    <source>
        <dbReference type="Proteomes" id="UP000013941"/>
    </source>
</evidence>
<dbReference type="Pfam" id="PF00347">
    <property type="entry name" value="Ribosomal_L6"/>
    <property type="match status" value="2"/>
</dbReference>
<evidence type="ECO:0000256" key="6">
    <source>
        <dbReference type="RuleBase" id="RU003869"/>
    </source>
</evidence>
<dbReference type="GO" id="GO:0019843">
    <property type="term" value="F:rRNA binding"/>
    <property type="evidence" value="ECO:0007669"/>
    <property type="project" value="UniProtKB-UniRule"/>
</dbReference>
<dbReference type="InterPro" id="IPR020040">
    <property type="entry name" value="Ribosomal_uL6_a/b-dom"/>
</dbReference>
<dbReference type="HAMAP" id="MF_01365_B">
    <property type="entry name" value="Ribosomal_uL6_B"/>
    <property type="match status" value="1"/>
</dbReference>
<dbReference type="Proteomes" id="UP000013941">
    <property type="component" value="Chromosome"/>
</dbReference>
<feature type="compositionally biased region" description="Basic residues" evidence="8">
    <location>
        <begin position="172"/>
        <end position="183"/>
    </location>
</feature>
<dbReference type="PANTHER" id="PTHR11655">
    <property type="entry name" value="60S/50S RIBOSOMAL PROTEIN L6/L9"/>
    <property type="match status" value="1"/>
</dbReference>
<dbReference type="Gene3D" id="3.90.930.12">
    <property type="entry name" value="Ribosomal protein L6, alpha-beta domain"/>
    <property type="match status" value="2"/>
</dbReference>
<evidence type="ECO:0000256" key="4">
    <source>
        <dbReference type="ARBA" id="ARBA00023274"/>
    </source>
</evidence>
<gene>
    <name evidence="5 10" type="primary">rplF</name>
    <name evidence="10" type="ORF">SLY_0373</name>
</gene>
<dbReference type="PRINTS" id="PR00059">
    <property type="entry name" value="RIBOSOMALL6"/>
</dbReference>
<organism evidence="10 11">
    <name type="scientific">Strawberry lethal yellows phytoplasma (CPA) str. NZSb11</name>
    <dbReference type="NCBI Taxonomy" id="980422"/>
    <lineage>
        <taxon>Bacteria</taxon>
        <taxon>Bacillati</taxon>
        <taxon>Mycoplasmatota</taxon>
        <taxon>Mollicutes</taxon>
        <taxon>Acholeplasmatales</taxon>
        <taxon>Acholeplasmataceae</taxon>
        <taxon>Candidatus Phytoplasma</taxon>
        <taxon>16SrXII (Stolbur group)</taxon>
    </lineage>
</organism>
<dbReference type="GO" id="GO:0002181">
    <property type="term" value="P:cytoplasmic translation"/>
    <property type="evidence" value="ECO:0007669"/>
    <property type="project" value="TreeGrafter"/>
</dbReference>
<comment type="function">
    <text evidence="5 7">This protein binds to the 23S rRNA, and is important in its secondary structure. It is located near the subunit interface in the base of the L7/L12 stalk, and near the tRNA binding site of the peptidyltransferase center.</text>
</comment>
<feature type="domain" description="Large ribosomal subunit protein uL6 alpha-beta" evidence="9">
    <location>
        <begin position="95"/>
        <end position="163"/>
    </location>
</feature>
<evidence type="ECO:0000256" key="8">
    <source>
        <dbReference type="SAM" id="MobiDB-lite"/>
    </source>
</evidence>
<comment type="similarity">
    <text evidence="5 6">Belongs to the universal ribosomal protein uL6 family.</text>
</comment>
<accession>R4S0K7</accession>
<evidence type="ECO:0000256" key="5">
    <source>
        <dbReference type="HAMAP-Rule" id="MF_01365"/>
    </source>
</evidence>
<keyword evidence="4 5" id="KW-0687">Ribonucleoprotein</keyword>
<dbReference type="HOGENOM" id="CLU_065464_1_2_14"/>
<dbReference type="InterPro" id="IPR002358">
    <property type="entry name" value="Ribosomal_uL6_CS"/>
</dbReference>
<sequence length="183" mass="20882">MSRIGNKVIEIPDTVTVDIQDKNFILVQGSKGKLSYQFNHRLKITNENKIITVARPNDEIFMKKIHGTTRALLDNMIQGVHKGFQKVLKIVGLIYRAQIKDKQLILFLGFSHPVNVNIPEYLEVEVKQSEIIIKGIDKQRVGEFAAKITKLRKPDPYKGKGIRSEGQYIRQKAGKSAKKTRKD</sequence>
<feature type="domain" description="Large ribosomal subunit protein uL6 alpha-beta" evidence="9">
    <location>
        <begin position="11"/>
        <end position="83"/>
    </location>
</feature>
<reference evidence="10 11" key="1">
    <citation type="journal article" date="2013" name="BMC Genomics">
        <title>Comparison of the complete genome sequence of two closely related isolates of 'Candidatus Phytoplasma australiense' reveals genome plasticity.</title>
        <authorList>
            <person name="Andersen M.T."/>
            <person name="Liefting L.W."/>
            <person name="Havukkala I."/>
            <person name="Beever R.E."/>
        </authorList>
    </citation>
    <scope>NUCLEOTIDE SEQUENCE [LARGE SCALE GENOMIC DNA]</scope>
    <source>
        <strain evidence="10 11">NZSb11</strain>
    </source>
</reference>
<dbReference type="OrthoDB" id="9805007at2"/>
<keyword evidence="1 5" id="KW-0699">rRNA-binding</keyword>
<dbReference type="InterPro" id="IPR000702">
    <property type="entry name" value="Ribosomal_uL6-like"/>
</dbReference>
<dbReference type="PIRSF" id="PIRSF002162">
    <property type="entry name" value="Ribosomal_L6"/>
    <property type="match status" value="1"/>
</dbReference>